<dbReference type="InterPro" id="IPR036034">
    <property type="entry name" value="PDZ_sf"/>
</dbReference>
<dbReference type="InterPro" id="IPR005151">
    <property type="entry name" value="Tail-specific_protease"/>
</dbReference>
<dbReference type="AlphaFoldDB" id="A0A0F9Z074"/>
<accession>A0A0F9Z074</accession>
<dbReference type="PANTHER" id="PTHR32060:SF30">
    <property type="entry name" value="CARBOXY-TERMINAL PROCESSING PROTEASE CTPA"/>
    <property type="match status" value="1"/>
</dbReference>
<dbReference type="Pfam" id="PF03572">
    <property type="entry name" value="Peptidase_S41"/>
    <property type="match status" value="1"/>
</dbReference>
<dbReference type="NCBIfam" id="TIGR00225">
    <property type="entry name" value="prc"/>
    <property type="match status" value="1"/>
</dbReference>
<evidence type="ECO:0000256" key="2">
    <source>
        <dbReference type="ARBA" id="ARBA00022670"/>
    </source>
</evidence>
<reference evidence="8 9" key="1">
    <citation type="journal article" date="2015" name="Nature">
        <title>rRNA introns, odd ribosomes, and small enigmatic genomes across a large radiation of phyla.</title>
        <authorList>
            <person name="Brown C.T."/>
            <person name="Hug L.A."/>
            <person name="Thomas B.C."/>
            <person name="Sharon I."/>
            <person name="Castelle C.J."/>
            <person name="Singh A."/>
            <person name="Wilkins M.J."/>
            <person name="Williams K.H."/>
            <person name="Banfield J.F."/>
        </authorList>
    </citation>
    <scope>NUCLEOTIDE SEQUENCE [LARGE SCALE GENOMIC DNA]</scope>
</reference>
<evidence type="ECO:0000256" key="4">
    <source>
        <dbReference type="ARBA" id="ARBA00022825"/>
    </source>
</evidence>
<dbReference type="SUPFAM" id="SSF52096">
    <property type="entry name" value="ClpP/crotonase"/>
    <property type="match status" value="1"/>
</dbReference>
<keyword evidence="6" id="KW-0812">Transmembrane</keyword>
<dbReference type="PANTHER" id="PTHR32060">
    <property type="entry name" value="TAIL-SPECIFIC PROTEASE"/>
    <property type="match status" value="1"/>
</dbReference>
<dbReference type="FunFam" id="2.30.42.10:FF:000063">
    <property type="entry name" value="Peptidase, S41 family"/>
    <property type="match status" value="1"/>
</dbReference>
<sequence length="389" mass="42818">MINKKNLLIISPIILSLFFLGGLYIGANLDYLVSNPTDPGFKKLKQVYKELTQNYLNKDDIIFKKAEYGAIKGFVDSINDQYTYFMEPDETKDFLDSINGSFEGIGAEVGLNEDKQIIVIAPLEGTPAQKAGLLPQDIILTINETSTAGMTLEKGVSLIKGKKGTVVNLTIKRENEKEPIIILIERGLIKIPVLKLNIINNSIAHIKLFNFNENASEEFNKVAQQILSLGIDKIILDLRYNPGGILQEAVEIGSWFIEKGKIIASEQYSDGTLKNYNSLGNGQLANLNLVVLINKGSASASEILAGALFDHNKAPLVGETTFGKGTVQVLKNFNDGSTLRVTVSKWLLPKGTSINKEGVKPTILIKMDKIPKNDKQDLQLQKAIEILTK</sequence>
<feature type="domain" description="PDZ" evidence="7">
    <location>
        <begin position="99"/>
        <end position="174"/>
    </location>
</feature>
<evidence type="ECO:0000313" key="8">
    <source>
        <dbReference type="EMBL" id="KKP37083.1"/>
    </source>
</evidence>
<dbReference type="PATRIC" id="fig|1618475.3.peg.115"/>
<comment type="caution">
    <text evidence="8">The sequence shown here is derived from an EMBL/GenBank/DDBJ whole genome shotgun (WGS) entry which is preliminary data.</text>
</comment>
<evidence type="ECO:0000256" key="6">
    <source>
        <dbReference type="SAM" id="Phobius"/>
    </source>
</evidence>
<keyword evidence="6" id="KW-0472">Membrane</keyword>
<dbReference type="InterPro" id="IPR004447">
    <property type="entry name" value="Peptidase_S41A"/>
</dbReference>
<dbReference type="PROSITE" id="PS50106">
    <property type="entry name" value="PDZ"/>
    <property type="match status" value="1"/>
</dbReference>
<evidence type="ECO:0000313" key="9">
    <source>
        <dbReference type="Proteomes" id="UP000034349"/>
    </source>
</evidence>
<dbReference type="InterPro" id="IPR001478">
    <property type="entry name" value="PDZ"/>
</dbReference>
<dbReference type="SUPFAM" id="SSF50156">
    <property type="entry name" value="PDZ domain-like"/>
    <property type="match status" value="1"/>
</dbReference>
<evidence type="ECO:0000256" key="1">
    <source>
        <dbReference type="ARBA" id="ARBA00009179"/>
    </source>
</evidence>
<proteinExistence type="inferred from homology"/>
<dbReference type="Gene3D" id="3.30.750.44">
    <property type="match status" value="1"/>
</dbReference>
<organism evidence="8 9">
    <name type="scientific">Candidatus Roizmanbacteria bacterium GW2011_GWA2_32_13</name>
    <dbReference type="NCBI Taxonomy" id="1618475"/>
    <lineage>
        <taxon>Bacteria</taxon>
        <taxon>Candidatus Roizmaniibacteriota</taxon>
    </lineage>
</organism>
<dbReference type="SMART" id="SM00245">
    <property type="entry name" value="TSPc"/>
    <property type="match status" value="1"/>
</dbReference>
<dbReference type="GO" id="GO:0007165">
    <property type="term" value="P:signal transduction"/>
    <property type="evidence" value="ECO:0007669"/>
    <property type="project" value="TreeGrafter"/>
</dbReference>
<dbReference type="InterPro" id="IPR029045">
    <property type="entry name" value="ClpP/crotonase-like_dom_sf"/>
</dbReference>
<evidence type="ECO:0000256" key="3">
    <source>
        <dbReference type="ARBA" id="ARBA00022801"/>
    </source>
</evidence>
<comment type="similarity">
    <text evidence="1 5">Belongs to the peptidase S41A family.</text>
</comment>
<keyword evidence="2 5" id="KW-0645">Protease</keyword>
<dbReference type="Proteomes" id="UP000034349">
    <property type="component" value="Unassembled WGS sequence"/>
</dbReference>
<evidence type="ECO:0000259" key="7">
    <source>
        <dbReference type="PROSITE" id="PS50106"/>
    </source>
</evidence>
<keyword evidence="4 5" id="KW-0720">Serine protease</keyword>
<gene>
    <name evidence="8" type="ORF">UR23_C0007G0002</name>
</gene>
<dbReference type="Pfam" id="PF00595">
    <property type="entry name" value="PDZ"/>
    <property type="match status" value="1"/>
</dbReference>
<dbReference type="CDD" id="cd07560">
    <property type="entry name" value="Peptidase_S41_CPP"/>
    <property type="match status" value="1"/>
</dbReference>
<dbReference type="Gene3D" id="3.90.226.10">
    <property type="entry name" value="2-enoyl-CoA Hydratase, Chain A, domain 1"/>
    <property type="match status" value="1"/>
</dbReference>
<dbReference type="SMART" id="SM00228">
    <property type="entry name" value="PDZ"/>
    <property type="match status" value="1"/>
</dbReference>
<feature type="transmembrane region" description="Helical" evidence="6">
    <location>
        <begin position="7"/>
        <end position="27"/>
    </location>
</feature>
<dbReference type="GO" id="GO:0006508">
    <property type="term" value="P:proteolysis"/>
    <property type="evidence" value="ECO:0007669"/>
    <property type="project" value="UniProtKB-KW"/>
</dbReference>
<dbReference type="GO" id="GO:0008236">
    <property type="term" value="F:serine-type peptidase activity"/>
    <property type="evidence" value="ECO:0007669"/>
    <property type="project" value="UniProtKB-KW"/>
</dbReference>
<dbReference type="Gene3D" id="2.30.42.10">
    <property type="match status" value="1"/>
</dbReference>
<protein>
    <submittedName>
        <fullName evidence="8">Carboxyl-terminal protease</fullName>
    </submittedName>
</protein>
<dbReference type="GO" id="GO:0030288">
    <property type="term" value="C:outer membrane-bounded periplasmic space"/>
    <property type="evidence" value="ECO:0007669"/>
    <property type="project" value="TreeGrafter"/>
</dbReference>
<keyword evidence="6" id="KW-1133">Transmembrane helix</keyword>
<keyword evidence="3 5" id="KW-0378">Hydrolase</keyword>
<evidence type="ECO:0000256" key="5">
    <source>
        <dbReference type="RuleBase" id="RU004404"/>
    </source>
</evidence>
<dbReference type="GO" id="GO:0004175">
    <property type="term" value="F:endopeptidase activity"/>
    <property type="evidence" value="ECO:0007669"/>
    <property type="project" value="TreeGrafter"/>
</dbReference>
<name>A0A0F9Z074_9BACT</name>
<dbReference type="EMBL" id="LBOK01000007">
    <property type="protein sequence ID" value="KKP37083.1"/>
    <property type="molecule type" value="Genomic_DNA"/>
</dbReference>
<dbReference type="CDD" id="cd06782">
    <property type="entry name" value="cpPDZ_CPP-like"/>
    <property type="match status" value="1"/>
</dbReference>